<evidence type="ECO:0000256" key="1">
    <source>
        <dbReference type="ARBA" id="ARBA00004273"/>
    </source>
</evidence>
<dbReference type="GO" id="GO:0033617">
    <property type="term" value="P:mitochondrial respiratory chain complex IV assembly"/>
    <property type="evidence" value="ECO:0007669"/>
    <property type="project" value="InterPro"/>
</dbReference>
<dbReference type="PANTHER" id="PTHR31586:SF1">
    <property type="entry name" value="CYTOCHROME C OXIDASE ASSEMBLY PROTEIN COX20, MITOCHONDRIAL"/>
    <property type="match status" value="1"/>
</dbReference>
<dbReference type="VEuPathDB" id="FungiDB:RhiirFUN_001361"/>
<evidence type="ECO:0000256" key="4">
    <source>
        <dbReference type="ARBA" id="ARBA00022692"/>
    </source>
</evidence>
<dbReference type="GO" id="GO:0005743">
    <property type="term" value="C:mitochondrial inner membrane"/>
    <property type="evidence" value="ECO:0007669"/>
    <property type="project" value="UniProtKB-SubCell"/>
</dbReference>
<dbReference type="VEuPathDB" id="FungiDB:FUN_023273"/>
<dbReference type="InterPro" id="IPR022533">
    <property type="entry name" value="Cox20"/>
</dbReference>
<dbReference type="PANTHER" id="PTHR31586">
    <property type="entry name" value="CYTOCHROME C OXIDASE PROTEIN 20"/>
    <property type="match status" value="1"/>
</dbReference>
<evidence type="ECO:0000256" key="10">
    <source>
        <dbReference type="SAM" id="Phobius"/>
    </source>
</evidence>
<feature type="transmembrane region" description="Helical" evidence="10">
    <location>
        <begin position="77"/>
        <end position="101"/>
    </location>
</feature>
<dbReference type="VEuPathDB" id="FungiDB:RhiirA1_462521"/>
<evidence type="ECO:0000256" key="2">
    <source>
        <dbReference type="ARBA" id="ARBA00009575"/>
    </source>
</evidence>
<dbReference type="Pfam" id="PF12597">
    <property type="entry name" value="Cox20"/>
    <property type="match status" value="1"/>
</dbReference>
<evidence type="ECO:0000313" key="11">
    <source>
        <dbReference type="EMBL" id="PKC15632.1"/>
    </source>
</evidence>
<protein>
    <recommendedName>
        <fullName evidence="3">Cytochrome c oxidase assembly protein COX20, mitochondrial</fullName>
    </recommendedName>
</protein>
<feature type="transmembrane region" description="Helical" evidence="10">
    <location>
        <begin position="48"/>
        <end position="65"/>
    </location>
</feature>
<dbReference type="Proteomes" id="UP000232722">
    <property type="component" value="Unassembled WGS sequence"/>
</dbReference>
<sequence length="149" mass="16484">MSSSDKNISIDSQSNESTTKEKRFSIVLKNLSLNDFKNIGKIPCARKSFLYGIGGGTTIGALRFLQKGLVNSDFMGVIMIITGSVLSASNWAVGSFCMISIGTWEYCRIKRQLQNDKLKIVVEQINELNRKKAQAKATEKAKQVDTNIT</sequence>
<reference evidence="11 12" key="1">
    <citation type="submission" date="2016-04" db="EMBL/GenBank/DDBJ databases">
        <title>Genome analyses suggest a sexual origin of heterokaryosis in a supposedly ancient asexual fungus.</title>
        <authorList>
            <person name="Ropars J."/>
            <person name="Sedzielewska K."/>
            <person name="Noel J."/>
            <person name="Charron P."/>
            <person name="Farinelli L."/>
            <person name="Marton T."/>
            <person name="Kruger M."/>
            <person name="Pelin A."/>
            <person name="Brachmann A."/>
            <person name="Corradi N."/>
        </authorList>
    </citation>
    <scope>NUCLEOTIDE SEQUENCE [LARGE SCALE GENOMIC DNA]</scope>
    <source>
        <strain evidence="11 12">A5</strain>
    </source>
</reference>
<feature type="coiled-coil region" evidence="9">
    <location>
        <begin position="111"/>
        <end position="145"/>
    </location>
</feature>
<reference evidence="11 12" key="2">
    <citation type="submission" date="2017-09" db="EMBL/GenBank/DDBJ databases">
        <title>Extensive intraspecific genome diversity in a model arbuscular mycorrhizal fungus.</title>
        <authorList>
            <person name="Chen E.C."/>
            <person name="Morin E."/>
            <person name="Beaudet D."/>
            <person name="Noel J."/>
            <person name="Ndikumana S."/>
            <person name="Charron P."/>
            <person name="St-Onge C."/>
            <person name="Giorgi J."/>
            <person name="Grigoriev I.V."/>
            <person name="Roux C."/>
            <person name="Martin F.M."/>
            <person name="Corradi N."/>
        </authorList>
    </citation>
    <scope>NUCLEOTIDE SEQUENCE [LARGE SCALE GENOMIC DNA]</scope>
    <source>
        <strain evidence="11 12">A5</strain>
    </source>
</reference>
<organism evidence="11 12">
    <name type="scientific">Rhizophagus irregularis</name>
    <dbReference type="NCBI Taxonomy" id="588596"/>
    <lineage>
        <taxon>Eukaryota</taxon>
        <taxon>Fungi</taxon>
        <taxon>Fungi incertae sedis</taxon>
        <taxon>Mucoromycota</taxon>
        <taxon>Glomeromycotina</taxon>
        <taxon>Glomeromycetes</taxon>
        <taxon>Glomerales</taxon>
        <taxon>Glomeraceae</taxon>
        <taxon>Rhizophagus</taxon>
    </lineage>
</organism>
<proteinExistence type="inferred from homology"/>
<keyword evidence="6 10" id="KW-1133">Transmembrane helix</keyword>
<dbReference type="PIRSF" id="PIRSF007871">
    <property type="entry name" value="Cox20"/>
    <property type="match status" value="1"/>
</dbReference>
<comment type="caution">
    <text evidence="11">The sequence shown here is derived from an EMBL/GenBank/DDBJ whole genome shotgun (WGS) entry which is preliminary data.</text>
</comment>
<keyword evidence="5" id="KW-0999">Mitochondrion inner membrane</keyword>
<dbReference type="AlphaFoldDB" id="A0A2N0Q993"/>
<accession>A0A2N0Q993</accession>
<evidence type="ECO:0000256" key="6">
    <source>
        <dbReference type="ARBA" id="ARBA00022989"/>
    </source>
</evidence>
<evidence type="ECO:0000256" key="8">
    <source>
        <dbReference type="ARBA" id="ARBA00023136"/>
    </source>
</evidence>
<evidence type="ECO:0000256" key="9">
    <source>
        <dbReference type="SAM" id="Coils"/>
    </source>
</evidence>
<keyword evidence="8 10" id="KW-0472">Membrane</keyword>
<comment type="similarity">
    <text evidence="2">Belongs to the COX20 family.</text>
</comment>
<evidence type="ECO:0000256" key="7">
    <source>
        <dbReference type="ARBA" id="ARBA00023128"/>
    </source>
</evidence>
<keyword evidence="7" id="KW-0496">Mitochondrion</keyword>
<gene>
    <name evidence="11" type="ORF">RhiirA5_408003</name>
</gene>
<evidence type="ECO:0000256" key="5">
    <source>
        <dbReference type="ARBA" id="ARBA00022792"/>
    </source>
</evidence>
<evidence type="ECO:0000256" key="3">
    <source>
        <dbReference type="ARBA" id="ARBA00017689"/>
    </source>
</evidence>
<comment type="subcellular location">
    <subcellularLocation>
        <location evidence="1">Mitochondrion inner membrane</location>
    </subcellularLocation>
</comment>
<dbReference type="EMBL" id="LLXJ01000080">
    <property type="protein sequence ID" value="PKC15632.1"/>
    <property type="molecule type" value="Genomic_DNA"/>
</dbReference>
<keyword evidence="4 10" id="KW-0812">Transmembrane</keyword>
<name>A0A2N0Q993_9GLOM</name>
<evidence type="ECO:0000313" key="12">
    <source>
        <dbReference type="Proteomes" id="UP000232722"/>
    </source>
</evidence>
<keyword evidence="9" id="KW-0175">Coiled coil</keyword>
<dbReference type="SMR" id="A0A2N0Q993"/>